<feature type="non-terminal residue" evidence="1">
    <location>
        <position position="46"/>
    </location>
</feature>
<organism evidence="1 2">
    <name type="scientific">Aphis craccivora</name>
    <name type="common">Cowpea aphid</name>
    <dbReference type="NCBI Taxonomy" id="307492"/>
    <lineage>
        <taxon>Eukaryota</taxon>
        <taxon>Metazoa</taxon>
        <taxon>Ecdysozoa</taxon>
        <taxon>Arthropoda</taxon>
        <taxon>Hexapoda</taxon>
        <taxon>Insecta</taxon>
        <taxon>Pterygota</taxon>
        <taxon>Neoptera</taxon>
        <taxon>Paraneoptera</taxon>
        <taxon>Hemiptera</taxon>
        <taxon>Sternorrhyncha</taxon>
        <taxon>Aphidomorpha</taxon>
        <taxon>Aphidoidea</taxon>
        <taxon>Aphididae</taxon>
        <taxon>Aphidini</taxon>
        <taxon>Aphis</taxon>
        <taxon>Aphis</taxon>
    </lineage>
</organism>
<proteinExistence type="predicted"/>
<protein>
    <submittedName>
        <fullName evidence="1">Myosin light chain kinase, smooth muscle</fullName>
    </submittedName>
</protein>
<gene>
    <name evidence="1" type="ORF">FWK35_00033332</name>
</gene>
<evidence type="ECO:0000313" key="1">
    <source>
        <dbReference type="EMBL" id="KAF0741449.1"/>
    </source>
</evidence>
<dbReference type="Proteomes" id="UP000478052">
    <property type="component" value="Unassembled WGS sequence"/>
</dbReference>
<keyword evidence="2" id="KW-1185">Reference proteome</keyword>
<sequence>MTAAEALKHNWLKTAERRKALSKTKLKRYVIKKQWIRASNTILALK</sequence>
<comment type="caution">
    <text evidence="1">The sequence shown here is derived from an EMBL/GenBank/DDBJ whole genome shotgun (WGS) entry which is preliminary data.</text>
</comment>
<dbReference type="GO" id="GO:0016301">
    <property type="term" value="F:kinase activity"/>
    <property type="evidence" value="ECO:0007669"/>
    <property type="project" value="UniProtKB-KW"/>
</dbReference>
<keyword evidence="1" id="KW-0418">Kinase</keyword>
<name>A0A6G0XLV9_APHCR</name>
<reference evidence="1 2" key="1">
    <citation type="submission" date="2019-08" db="EMBL/GenBank/DDBJ databases">
        <title>Whole genome of Aphis craccivora.</title>
        <authorList>
            <person name="Voronova N.V."/>
            <person name="Shulinski R.S."/>
            <person name="Bandarenka Y.V."/>
            <person name="Zhorov D.G."/>
            <person name="Warner D."/>
        </authorList>
    </citation>
    <scope>NUCLEOTIDE SEQUENCE [LARGE SCALE GENOMIC DNA]</scope>
    <source>
        <strain evidence="1">180601</strain>
        <tissue evidence="1">Whole Body</tissue>
    </source>
</reference>
<keyword evidence="1" id="KW-0808">Transferase</keyword>
<dbReference type="AlphaFoldDB" id="A0A6G0XLV9"/>
<evidence type="ECO:0000313" key="2">
    <source>
        <dbReference type="Proteomes" id="UP000478052"/>
    </source>
</evidence>
<dbReference type="EMBL" id="VUJU01007705">
    <property type="protein sequence ID" value="KAF0741449.1"/>
    <property type="molecule type" value="Genomic_DNA"/>
</dbReference>
<accession>A0A6G0XLV9</accession>
<dbReference type="OrthoDB" id="6070751at2759"/>